<evidence type="ECO:0000256" key="1">
    <source>
        <dbReference type="SAM" id="MobiDB-lite"/>
    </source>
</evidence>
<feature type="compositionally biased region" description="Pro residues" evidence="1">
    <location>
        <begin position="227"/>
        <end position="237"/>
    </location>
</feature>
<dbReference type="AlphaFoldDB" id="A0A1I3BT46"/>
<evidence type="ECO:0000313" key="4">
    <source>
        <dbReference type="Proteomes" id="UP000183635"/>
    </source>
</evidence>
<name>A0A1I3BT46_9RHOB</name>
<accession>A0A1I3BT46</accession>
<reference evidence="3 4" key="1">
    <citation type="submission" date="2016-10" db="EMBL/GenBank/DDBJ databases">
        <authorList>
            <person name="de Groot N.N."/>
        </authorList>
    </citation>
    <scope>NUCLEOTIDE SEQUENCE [LARGE SCALE GENOMIC DNA]</scope>
    <source>
        <strain evidence="3 4">DSM 8537</strain>
    </source>
</reference>
<feature type="region of interest" description="Disordered" evidence="1">
    <location>
        <begin position="227"/>
        <end position="249"/>
    </location>
</feature>
<dbReference type="EMBL" id="FOPU01000024">
    <property type="protein sequence ID" value="SFH65442.1"/>
    <property type="molecule type" value="Genomic_DNA"/>
</dbReference>
<dbReference type="STRING" id="34004.SAMN04488021_12448"/>
<feature type="compositionally biased region" description="Basic and acidic residues" evidence="1">
    <location>
        <begin position="240"/>
        <end position="249"/>
    </location>
</feature>
<protein>
    <submittedName>
        <fullName evidence="3">SseB protein N-terminal domain-containing protein</fullName>
    </submittedName>
</protein>
<sequence>MTPLDELCQVPFHEAEAPARARILSRLADTELFVALLAEPVADKADLRLFDLPEGRFALACDREDRLAGFVGGPVAHLALPGRVLAAALAKEGQGLLVNPGHASQLMLDPEVLAWLVRALEARPGMVSEAARCLHAPEHGAVALLAAPLAQRLGDMSGLVGRSALVLAEWADGRRGHALLLDGVDPAHQPAIAKALAELLAFLPALPGGVDIGFDAPNLPAGALVLEPPPPPAPPAPVLRDPKAPPRLR</sequence>
<evidence type="ECO:0000259" key="2">
    <source>
        <dbReference type="Pfam" id="PF07179"/>
    </source>
</evidence>
<gene>
    <name evidence="3" type="ORF">SAMN04488021_12448</name>
</gene>
<keyword evidence="4" id="KW-1185">Reference proteome</keyword>
<dbReference type="Pfam" id="PF07179">
    <property type="entry name" value="SseB"/>
    <property type="match status" value="1"/>
</dbReference>
<organism evidence="3 4">
    <name type="scientific">Paracoccus aminovorans</name>
    <dbReference type="NCBI Taxonomy" id="34004"/>
    <lineage>
        <taxon>Bacteria</taxon>
        <taxon>Pseudomonadati</taxon>
        <taxon>Pseudomonadota</taxon>
        <taxon>Alphaproteobacteria</taxon>
        <taxon>Rhodobacterales</taxon>
        <taxon>Paracoccaceae</taxon>
        <taxon>Paracoccus</taxon>
    </lineage>
</organism>
<dbReference type="OrthoDB" id="7831317at2"/>
<dbReference type="RefSeq" id="WP_074968873.1">
    <property type="nucleotide sequence ID" value="NZ_CBCRYP010000024.1"/>
</dbReference>
<proteinExistence type="predicted"/>
<dbReference type="InterPro" id="IPR009839">
    <property type="entry name" value="SseB_N"/>
</dbReference>
<evidence type="ECO:0000313" key="3">
    <source>
        <dbReference type="EMBL" id="SFH65442.1"/>
    </source>
</evidence>
<dbReference type="Proteomes" id="UP000183635">
    <property type="component" value="Unassembled WGS sequence"/>
</dbReference>
<feature type="domain" description="SseB protein N-terminal" evidence="2">
    <location>
        <begin position="16"/>
        <end position="115"/>
    </location>
</feature>